<evidence type="ECO:0000313" key="15">
    <source>
        <dbReference type="Proteomes" id="UP001108123"/>
    </source>
</evidence>
<dbReference type="Gene3D" id="3.30.200.20">
    <property type="entry name" value="Phosphorylase Kinase, domain 1"/>
    <property type="match status" value="1"/>
</dbReference>
<comment type="catalytic activity">
    <reaction evidence="8">
        <text>L-seryl-[protein] + ATP = O-phospho-L-seryl-[protein] + ADP + H(+)</text>
        <dbReference type="Rhea" id="RHEA:17989"/>
        <dbReference type="Rhea" id="RHEA-COMP:9863"/>
        <dbReference type="Rhea" id="RHEA-COMP:11604"/>
        <dbReference type="ChEBI" id="CHEBI:15378"/>
        <dbReference type="ChEBI" id="CHEBI:29999"/>
        <dbReference type="ChEBI" id="CHEBI:30616"/>
        <dbReference type="ChEBI" id="CHEBI:83421"/>
        <dbReference type="ChEBI" id="CHEBI:456216"/>
        <dbReference type="EC" id="2.7.11.1"/>
    </reaction>
</comment>
<dbReference type="InterPro" id="IPR005543">
    <property type="entry name" value="PASTA_dom"/>
</dbReference>
<evidence type="ECO:0000256" key="9">
    <source>
        <dbReference type="PROSITE-ProRule" id="PRU10141"/>
    </source>
</evidence>
<dbReference type="PANTHER" id="PTHR43289:SF34">
    <property type="entry name" value="SERINE_THREONINE-PROTEIN KINASE YBDM-RELATED"/>
    <property type="match status" value="1"/>
</dbReference>
<dbReference type="FunFam" id="3.30.200.20:FF:000035">
    <property type="entry name" value="Serine/threonine protein kinase Stk1"/>
    <property type="match status" value="1"/>
</dbReference>
<keyword evidence="5 14" id="KW-0418">Kinase</keyword>
<feature type="compositionally biased region" description="Acidic residues" evidence="10">
    <location>
        <begin position="603"/>
        <end position="620"/>
    </location>
</feature>
<comment type="catalytic activity">
    <reaction evidence="7">
        <text>L-threonyl-[protein] + ATP = O-phospho-L-threonyl-[protein] + ADP + H(+)</text>
        <dbReference type="Rhea" id="RHEA:46608"/>
        <dbReference type="Rhea" id="RHEA-COMP:11060"/>
        <dbReference type="Rhea" id="RHEA-COMP:11605"/>
        <dbReference type="ChEBI" id="CHEBI:15378"/>
        <dbReference type="ChEBI" id="CHEBI:30013"/>
        <dbReference type="ChEBI" id="CHEBI:30616"/>
        <dbReference type="ChEBI" id="CHEBI:61977"/>
        <dbReference type="ChEBI" id="CHEBI:456216"/>
        <dbReference type="EC" id="2.7.11.1"/>
    </reaction>
</comment>
<dbReference type="FunFam" id="1.10.510.10:FF:000021">
    <property type="entry name" value="Serine/threonine protein kinase"/>
    <property type="match status" value="1"/>
</dbReference>
<evidence type="ECO:0000256" key="7">
    <source>
        <dbReference type="ARBA" id="ARBA00047899"/>
    </source>
</evidence>
<feature type="transmembrane region" description="Helical" evidence="11">
    <location>
        <begin position="330"/>
        <end position="350"/>
    </location>
</feature>
<keyword evidence="6 9" id="KW-0067">ATP-binding</keyword>
<dbReference type="InterPro" id="IPR017441">
    <property type="entry name" value="Protein_kinase_ATP_BS"/>
</dbReference>
<dbReference type="SMART" id="SM00220">
    <property type="entry name" value="S_TKc"/>
    <property type="match status" value="1"/>
</dbReference>
<dbReference type="Proteomes" id="UP001108123">
    <property type="component" value="Unassembled WGS sequence"/>
</dbReference>
<dbReference type="Pfam" id="PF03793">
    <property type="entry name" value="PASTA"/>
    <property type="match status" value="3"/>
</dbReference>
<dbReference type="AlphaFoldDB" id="A0A9Q4AA01"/>
<feature type="region of interest" description="Disordered" evidence="10">
    <location>
        <begin position="556"/>
        <end position="627"/>
    </location>
</feature>
<evidence type="ECO:0000256" key="3">
    <source>
        <dbReference type="ARBA" id="ARBA00022679"/>
    </source>
</evidence>
<proteinExistence type="predicted"/>
<keyword evidence="11" id="KW-0472">Membrane</keyword>
<dbReference type="GO" id="GO:0004674">
    <property type="term" value="F:protein serine/threonine kinase activity"/>
    <property type="evidence" value="ECO:0007669"/>
    <property type="project" value="UniProtKB-KW"/>
</dbReference>
<keyword evidence="3" id="KW-0808">Transferase</keyword>
<dbReference type="EMBL" id="JAKNID010000002">
    <property type="protein sequence ID" value="MCG4563989.1"/>
    <property type="molecule type" value="Genomic_DNA"/>
</dbReference>
<accession>A0A9Q4AA01</accession>
<dbReference type="RefSeq" id="WP_237915342.1">
    <property type="nucleotide sequence ID" value="NZ_JAKNID010000002.1"/>
</dbReference>
<evidence type="ECO:0000259" key="13">
    <source>
        <dbReference type="PROSITE" id="PS51178"/>
    </source>
</evidence>
<feature type="domain" description="PASTA" evidence="13">
    <location>
        <begin position="359"/>
        <end position="424"/>
    </location>
</feature>
<feature type="binding site" evidence="9">
    <location>
        <position position="42"/>
    </location>
    <ligand>
        <name>ATP</name>
        <dbReference type="ChEBI" id="CHEBI:30616"/>
    </ligand>
</feature>
<keyword evidence="2" id="KW-0723">Serine/threonine-protein kinase</keyword>
<evidence type="ECO:0000256" key="11">
    <source>
        <dbReference type="SAM" id="Phobius"/>
    </source>
</evidence>
<dbReference type="PROSITE" id="PS00107">
    <property type="entry name" value="PROTEIN_KINASE_ATP"/>
    <property type="match status" value="1"/>
</dbReference>
<feature type="compositionally biased region" description="Basic and acidic residues" evidence="10">
    <location>
        <begin position="565"/>
        <end position="589"/>
    </location>
</feature>
<keyword evidence="4 9" id="KW-0547">Nucleotide-binding</keyword>
<dbReference type="SUPFAM" id="SSF56112">
    <property type="entry name" value="Protein kinase-like (PK-like)"/>
    <property type="match status" value="1"/>
</dbReference>
<organism evidence="14 15">
    <name type="scientific">Anaerosalibacter bizertensis</name>
    <dbReference type="NCBI Taxonomy" id="932217"/>
    <lineage>
        <taxon>Bacteria</taxon>
        <taxon>Bacillati</taxon>
        <taxon>Bacillota</taxon>
        <taxon>Tissierellia</taxon>
        <taxon>Tissierellales</taxon>
        <taxon>Sporanaerobacteraceae</taxon>
        <taxon>Anaerosalibacter</taxon>
    </lineage>
</organism>
<keyword evidence="11" id="KW-1133">Transmembrane helix</keyword>
<dbReference type="PROSITE" id="PS50011">
    <property type="entry name" value="PROTEIN_KINASE_DOM"/>
    <property type="match status" value="1"/>
</dbReference>
<dbReference type="PANTHER" id="PTHR43289">
    <property type="entry name" value="MITOGEN-ACTIVATED PROTEIN KINASE KINASE KINASE 20-RELATED"/>
    <property type="match status" value="1"/>
</dbReference>
<feature type="region of interest" description="Disordered" evidence="10">
    <location>
        <begin position="303"/>
        <end position="323"/>
    </location>
</feature>
<dbReference type="EC" id="2.7.11.1" evidence="1"/>
<evidence type="ECO:0000256" key="8">
    <source>
        <dbReference type="ARBA" id="ARBA00048679"/>
    </source>
</evidence>
<keyword evidence="15" id="KW-1185">Reference proteome</keyword>
<dbReference type="InterPro" id="IPR008271">
    <property type="entry name" value="Ser/Thr_kinase_AS"/>
</dbReference>
<evidence type="ECO:0000259" key="12">
    <source>
        <dbReference type="PROSITE" id="PS50011"/>
    </source>
</evidence>
<dbReference type="Gene3D" id="1.10.510.10">
    <property type="entry name" value="Transferase(Phosphotransferase) domain 1"/>
    <property type="match status" value="1"/>
</dbReference>
<dbReference type="SMART" id="SM00740">
    <property type="entry name" value="PASTA"/>
    <property type="match status" value="3"/>
</dbReference>
<evidence type="ECO:0000256" key="4">
    <source>
        <dbReference type="ARBA" id="ARBA00022741"/>
    </source>
</evidence>
<keyword evidence="11" id="KW-0812">Transmembrane</keyword>
<evidence type="ECO:0000256" key="5">
    <source>
        <dbReference type="ARBA" id="ARBA00022777"/>
    </source>
</evidence>
<dbReference type="InterPro" id="IPR011009">
    <property type="entry name" value="Kinase-like_dom_sf"/>
</dbReference>
<comment type="caution">
    <text evidence="14">The sequence shown here is derived from an EMBL/GenBank/DDBJ whole genome shotgun (WGS) entry which is preliminary data.</text>
</comment>
<dbReference type="NCBIfam" id="NF033483">
    <property type="entry name" value="PknB_PASTA_kin"/>
    <property type="match status" value="1"/>
</dbReference>
<dbReference type="InterPro" id="IPR000719">
    <property type="entry name" value="Prot_kinase_dom"/>
</dbReference>
<evidence type="ECO:0000256" key="10">
    <source>
        <dbReference type="SAM" id="MobiDB-lite"/>
    </source>
</evidence>
<dbReference type="PROSITE" id="PS51178">
    <property type="entry name" value="PASTA"/>
    <property type="match status" value="3"/>
</dbReference>
<dbReference type="CDD" id="cd14014">
    <property type="entry name" value="STKc_PknB_like"/>
    <property type="match status" value="1"/>
</dbReference>
<feature type="domain" description="Protein kinase" evidence="12">
    <location>
        <begin position="13"/>
        <end position="270"/>
    </location>
</feature>
<feature type="domain" description="PASTA" evidence="13">
    <location>
        <begin position="425"/>
        <end position="492"/>
    </location>
</feature>
<evidence type="ECO:0000256" key="2">
    <source>
        <dbReference type="ARBA" id="ARBA00022527"/>
    </source>
</evidence>
<feature type="compositionally biased region" description="Basic and acidic residues" evidence="10">
    <location>
        <begin position="307"/>
        <end position="316"/>
    </location>
</feature>
<dbReference type="Gene3D" id="3.30.10.20">
    <property type="match status" value="3"/>
</dbReference>
<gene>
    <name evidence="14" type="primary">pknB</name>
    <name evidence="14" type="ORF">L0P62_00860</name>
</gene>
<feature type="domain" description="PASTA" evidence="13">
    <location>
        <begin position="495"/>
        <end position="562"/>
    </location>
</feature>
<name>A0A9Q4AA01_9FIRM</name>
<protein>
    <recommendedName>
        <fullName evidence="1">non-specific serine/threonine protein kinase</fullName>
        <ecNumber evidence="1">2.7.11.1</ecNumber>
    </recommendedName>
</protein>
<dbReference type="PROSITE" id="PS00108">
    <property type="entry name" value="PROTEIN_KINASE_ST"/>
    <property type="match status" value="1"/>
</dbReference>
<dbReference type="CDD" id="cd06577">
    <property type="entry name" value="PASTA_pknB"/>
    <property type="match status" value="2"/>
</dbReference>
<reference evidence="14" key="1">
    <citation type="submission" date="2022-01" db="EMBL/GenBank/DDBJ databases">
        <title>Collection of gut derived symbiotic bacterial strains cultured from healthy donors.</title>
        <authorList>
            <person name="Lin H."/>
            <person name="Kohout C."/>
            <person name="Waligurski E."/>
            <person name="Pamer E.G."/>
        </authorList>
    </citation>
    <scope>NUCLEOTIDE SEQUENCE</scope>
    <source>
        <strain evidence="14">MSK.14.39</strain>
    </source>
</reference>
<dbReference type="Pfam" id="PF00069">
    <property type="entry name" value="Pkinase"/>
    <property type="match status" value="1"/>
</dbReference>
<evidence type="ECO:0000313" key="14">
    <source>
        <dbReference type="EMBL" id="MCG4563989.1"/>
    </source>
</evidence>
<dbReference type="GO" id="GO:0005524">
    <property type="term" value="F:ATP binding"/>
    <property type="evidence" value="ECO:0007669"/>
    <property type="project" value="UniProtKB-UniRule"/>
</dbReference>
<evidence type="ECO:0000256" key="6">
    <source>
        <dbReference type="ARBA" id="ARBA00022840"/>
    </source>
</evidence>
<sequence length="627" mass="69903">MVDITGKVLGGRYEIIEKIGEGGMALVYKARCRLLNRYVAVKILRDELTNDEEFIKKFRHESQAAASLSHPNIVSVYDVGVENDIHYIVMEYIKGKTLKDIIDEKGKLSPEETIDYTIQIAEALGHAHKNHIIHRDIKPHNIMVTDDKRIKVTDFGIARAATSATMTNTSSVIGSVHYFSPEQARGKFTDEKSDIYSLGIVMYEMITGKIPFEGESPISVALKHVEEEITPPSYIDSSVPKNIEHIIMKSARKDQMGRYKNTEELLKDLRKVKYSGGDVELTDNTSNFDSQTIILPAVESNKKEKKKGLNENEKKKKPEKKKDKKGSKKAVFLGILLAFLLVNGIAFGFLKFKESFMPGEVEVPDLVGVQEEIAKEKIEEMGLKFIVKDRSYSSDFKEGEIMWQNEEAGKVVKKGFPIEVTVSKGKKKVKVPKLTGKDLGEVEFVLDDLGLKEGNIDYRYSDSIPKNIIISQSPQPDTEVEEGSAIDLVISKGPEIRTSTIPNLVGLQENEAKRAIVAKGLVIGNIRYQSNDNVEKGIVLWQSYQQGAEVQQNTSIDLVVSSGPEKPKKEDKKEPKEENKKGQKKDDNNNGKGNAGNGKPDSGEEEPDEGNGSGEEEGSEENNLQRE</sequence>
<evidence type="ECO:0000256" key="1">
    <source>
        <dbReference type="ARBA" id="ARBA00012513"/>
    </source>
</evidence>